<dbReference type="PANTHER" id="PTHR14499:SF145">
    <property type="entry name" value="POTASSIUM CHANNEL REGULATORY PROTEIN-LIKE"/>
    <property type="match status" value="1"/>
</dbReference>
<dbReference type="SUPFAM" id="SSF54695">
    <property type="entry name" value="POZ domain"/>
    <property type="match status" value="1"/>
</dbReference>
<evidence type="ECO:0000259" key="1">
    <source>
        <dbReference type="SMART" id="SM00225"/>
    </source>
</evidence>
<reference evidence="2 3" key="1">
    <citation type="journal article" date="2013" name="Nature">
        <title>Insights into bilaterian evolution from three spiralian genomes.</title>
        <authorList>
            <person name="Simakov O."/>
            <person name="Marletaz F."/>
            <person name="Cho S.J."/>
            <person name="Edsinger-Gonzales E."/>
            <person name="Havlak P."/>
            <person name="Hellsten U."/>
            <person name="Kuo D.H."/>
            <person name="Larsson T."/>
            <person name="Lv J."/>
            <person name="Arendt D."/>
            <person name="Savage R."/>
            <person name="Osoegawa K."/>
            <person name="de Jong P."/>
            <person name="Grimwood J."/>
            <person name="Chapman J.A."/>
            <person name="Shapiro H."/>
            <person name="Aerts A."/>
            <person name="Otillar R.P."/>
            <person name="Terry A.Y."/>
            <person name="Boore J.L."/>
            <person name="Grigoriev I.V."/>
            <person name="Lindberg D.R."/>
            <person name="Seaver E.C."/>
            <person name="Weisblat D.A."/>
            <person name="Putnam N.H."/>
            <person name="Rokhsar D.S."/>
        </authorList>
    </citation>
    <scope>NUCLEOTIDE SEQUENCE [LARGE SCALE GENOMIC DNA]</scope>
</reference>
<dbReference type="CTD" id="20251790"/>
<dbReference type="HOGENOM" id="CLU_070345_1_0_1"/>
<dbReference type="OMA" id="IAAEQQC"/>
<evidence type="ECO:0000313" key="3">
    <source>
        <dbReference type="Proteomes" id="UP000030746"/>
    </source>
</evidence>
<name>V3ZLZ1_LOTGI</name>
<dbReference type="GeneID" id="20251790"/>
<dbReference type="InterPro" id="IPR011333">
    <property type="entry name" value="SKP1/BTB/POZ_sf"/>
</dbReference>
<dbReference type="InterPro" id="IPR003131">
    <property type="entry name" value="T1-type_BTB"/>
</dbReference>
<dbReference type="InterPro" id="IPR000210">
    <property type="entry name" value="BTB/POZ_dom"/>
</dbReference>
<dbReference type="Pfam" id="PF25611">
    <property type="entry name" value="KCTD_C"/>
    <property type="match status" value="1"/>
</dbReference>
<dbReference type="AlphaFoldDB" id="V3ZLZ1"/>
<dbReference type="EMBL" id="KB202094">
    <property type="protein sequence ID" value="ESO92358.1"/>
    <property type="molecule type" value="Genomic_DNA"/>
</dbReference>
<dbReference type="InterPro" id="IPR057890">
    <property type="entry name" value="KCTD7/14_C"/>
</dbReference>
<gene>
    <name evidence="2" type="ORF">LOTGIDRAFT_66799</name>
</gene>
<dbReference type="KEGG" id="lgi:LOTGIDRAFT_66799"/>
<dbReference type="Pfam" id="PF02214">
    <property type="entry name" value="BTB_2"/>
    <property type="match status" value="1"/>
</dbReference>
<sequence length="226" mass="26328">QFPPIIELNVGGMKYSTTLLTLTKRTDTMLAAMFSGNFDIQKDQDGRYFIDADGEMFSHILRYMRYDELPPYNLRTKVYQDACYFGISDLVEILENSPPLIGIKMKEKFLSRIRGYHKFLNNVIKKATEVEQLGITSPMSKVSLTLNRRALITEYPEFDQNHECFQQVKDFFQNDIVRTSNVSFGPWAMDFDEDTIMKILIHDLTEKKFVCNYNIHGVCHYKCTVP</sequence>
<dbReference type="SMART" id="SM00225">
    <property type="entry name" value="BTB"/>
    <property type="match status" value="1"/>
</dbReference>
<feature type="non-terminal residue" evidence="2">
    <location>
        <position position="226"/>
    </location>
</feature>
<feature type="domain" description="BTB" evidence="1">
    <location>
        <begin position="4"/>
        <end position="102"/>
    </location>
</feature>
<feature type="non-terminal residue" evidence="2">
    <location>
        <position position="1"/>
    </location>
</feature>
<dbReference type="RefSeq" id="XP_009056855.1">
    <property type="nucleotide sequence ID" value="XM_009058607.1"/>
</dbReference>
<dbReference type="PANTHER" id="PTHR14499">
    <property type="entry name" value="POTASSIUM CHANNEL TETRAMERIZATION DOMAIN-CONTAINING"/>
    <property type="match status" value="1"/>
</dbReference>
<organism evidence="2 3">
    <name type="scientific">Lottia gigantea</name>
    <name type="common">Giant owl limpet</name>
    <dbReference type="NCBI Taxonomy" id="225164"/>
    <lineage>
        <taxon>Eukaryota</taxon>
        <taxon>Metazoa</taxon>
        <taxon>Spiralia</taxon>
        <taxon>Lophotrochozoa</taxon>
        <taxon>Mollusca</taxon>
        <taxon>Gastropoda</taxon>
        <taxon>Patellogastropoda</taxon>
        <taxon>Lottioidea</taxon>
        <taxon>Lottiidae</taxon>
        <taxon>Lottia</taxon>
    </lineage>
</organism>
<dbReference type="Gene3D" id="3.30.710.10">
    <property type="entry name" value="Potassium Channel Kv1.1, Chain A"/>
    <property type="match status" value="1"/>
</dbReference>
<dbReference type="STRING" id="225164.V3ZLZ1"/>
<dbReference type="OrthoDB" id="2414723at2759"/>
<protein>
    <recommendedName>
        <fullName evidence="1">BTB domain-containing protein</fullName>
    </recommendedName>
</protein>
<evidence type="ECO:0000313" key="2">
    <source>
        <dbReference type="EMBL" id="ESO92358.1"/>
    </source>
</evidence>
<keyword evidence="3" id="KW-1185">Reference proteome</keyword>
<accession>V3ZLZ1</accession>
<proteinExistence type="predicted"/>
<dbReference type="Proteomes" id="UP000030746">
    <property type="component" value="Unassembled WGS sequence"/>
</dbReference>
<dbReference type="GO" id="GO:0051260">
    <property type="term" value="P:protein homooligomerization"/>
    <property type="evidence" value="ECO:0007669"/>
    <property type="project" value="InterPro"/>
</dbReference>